<dbReference type="OrthoDB" id="9801056at2"/>
<dbReference type="PANTHER" id="PTHR43245">
    <property type="entry name" value="BIFUNCTIONAL POLYMYXIN RESISTANCE PROTEIN ARNA"/>
    <property type="match status" value="1"/>
</dbReference>
<dbReference type="Proteomes" id="UP000255125">
    <property type="component" value="Unassembled WGS sequence"/>
</dbReference>
<reference evidence="2 3" key="1">
    <citation type="submission" date="2018-06" db="EMBL/GenBank/DDBJ databases">
        <authorList>
            <consortium name="Pathogen Informatics"/>
            <person name="Doyle S."/>
        </authorList>
    </citation>
    <scope>NUCLEOTIDE SEQUENCE [LARGE SCALE GENOMIC DNA]</scope>
    <source>
        <strain evidence="2 3">NCTC10392</strain>
    </source>
</reference>
<dbReference type="SUPFAM" id="SSF51735">
    <property type="entry name" value="NAD(P)-binding Rossmann-fold domains"/>
    <property type="match status" value="1"/>
</dbReference>
<evidence type="ECO:0000313" key="2">
    <source>
        <dbReference type="EMBL" id="SUD30166.1"/>
    </source>
</evidence>
<organism evidence="2 3">
    <name type="scientific">Pseudomonas fluorescens</name>
    <dbReference type="NCBI Taxonomy" id="294"/>
    <lineage>
        <taxon>Bacteria</taxon>
        <taxon>Pseudomonadati</taxon>
        <taxon>Pseudomonadota</taxon>
        <taxon>Gammaproteobacteria</taxon>
        <taxon>Pseudomonadales</taxon>
        <taxon>Pseudomonadaceae</taxon>
        <taxon>Pseudomonas</taxon>
    </lineage>
</organism>
<evidence type="ECO:0000313" key="3">
    <source>
        <dbReference type="Proteomes" id="UP000255125"/>
    </source>
</evidence>
<dbReference type="InterPro" id="IPR001509">
    <property type="entry name" value="Epimerase_deHydtase"/>
</dbReference>
<dbReference type="CDD" id="cd05232">
    <property type="entry name" value="UDP_G4E_4_SDR_e"/>
    <property type="match status" value="1"/>
</dbReference>
<dbReference type="KEGG" id="pfn:HZ99_27165"/>
<dbReference type="PANTHER" id="PTHR43245:SF58">
    <property type="entry name" value="BLL5923 PROTEIN"/>
    <property type="match status" value="1"/>
</dbReference>
<dbReference type="InterPro" id="IPR036291">
    <property type="entry name" value="NAD(P)-bd_dom_sf"/>
</dbReference>
<sequence length="322" mass="34949">MKTRLLVTGSSGFVGRHLIQQLQGSTDFQVRALVRRMPDVSASDVEYTVLPDFSTVSPELLALQGVDVVVHLASRVHVMNDTEADPLAAFRRVNVGHTLALARSAASAGARRFVFVSSVKVNGEQTAPGRPFRETDPPAPVDPYGVSKMEAEEALKALALETGLEVVIVRPVLVYGPGVKANFESMMKWLVKRVPLPFGAIRNQRSLVALDNLVSLILTCTTHPAASNETFLASDGEDVSTTELLRKLAKTLGAPARLIPVPQWVLVWGATVLGKKALSQRLCGSLQVDITKARQVLGWQPPLTLEQGLDVTAKHYFSERTE</sequence>
<dbReference type="Gene3D" id="3.40.50.720">
    <property type="entry name" value="NAD(P)-binding Rossmann-like Domain"/>
    <property type="match status" value="1"/>
</dbReference>
<dbReference type="Pfam" id="PF01370">
    <property type="entry name" value="Epimerase"/>
    <property type="match status" value="1"/>
</dbReference>
<feature type="domain" description="NAD-dependent epimerase/dehydratase" evidence="1">
    <location>
        <begin position="6"/>
        <end position="227"/>
    </location>
</feature>
<accession>A0A379IBQ5</accession>
<proteinExistence type="predicted"/>
<dbReference type="RefSeq" id="WP_038447402.1">
    <property type="nucleotide sequence ID" value="NZ_CP008896.1"/>
</dbReference>
<dbReference type="InterPro" id="IPR050177">
    <property type="entry name" value="Lipid_A_modif_metabolic_enz"/>
</dbReference>
<dbReference type="AlphaFoldDB" id="A0A379IBQ5"/>
<evidence type="ECO:0000259" key="1">
    <source>
        <dbReference type="Pfam" id="PF01370"/>
    </source>
</evidence>
<dbReference type="EMBL" id="UGUS01000002">
    <property type="protein sequence ID" value="SUD30166.1"/>
    <property type="molecule type" value="Genomic_DNA"/>
</dbReference>
<name>A0A379IBQ5_PSEFL</name>
<gene>
    <name evidence="2" type="ORF">NCTC10392_02077</name>
</gene>
<protein>
    <submittedName>
        <fullName evidence="2">NAD-dependent epimerase/dehydratase</fullName>
    </submittedName>
</protein>